<name>A0ABN0UMG6_9PSEU</name>
<dbReference type="PANTHER" id="PTHR48100:SF1">
    <property type="entry name" value="HISTIDINE PHOSPHATASE FAMILY PROTEIN-RELATED"/>
    <property type="match status" value="1"/>
</dbReference>
<sequence>MRAEVVLVRHARPLLPSRHGPDDHHRPLTEVGFAQAERLVEDLAAIKPTLIASSPYLRAVQTVEPTARTLGMPVEKLHDLREWDSGLEPTPDYARHYARSWAEPHFARPGGESLHALTVRATAVLESLARQHPGGTVVVGSHGTFISRALVGAGVRGLDWPFSRAMPMPAIYRLRFTDRGVHATGPGL</sequence>
<dbReference type="InterPro" id="IPR029033">
    <property type="entry name" value="His_PPase_superfam"/>
</dbReference>
<comment type="caution">
    <text evidence="1">The sequence shown here is derived from an EMBL/GenBank/DDBJ whole genome shotgun (WGS) entry which is preliminary data.</text>
</comment>
<dbReference type="SUPFAM" id="SSF53254">
    <property type="entry name" value="Phosphoglycerate mutase-like"/>
    <property type="match status" value="1"/>
</dbReference>
<keyword evidence="2" id="KW-1185">Reference proteome</keyword>
<gene>
    <name evidence="1" type="ORF">GCM10010492_65360</name>
</gene>
<dbReference type="RefSeq" id="WP_343938226.1">
    <property type="nucleotide sequence ID" value="NZ_BAAABU010000023.1"/>
</dbReference>
<dbReference type="Pfam" id="PF00300">
    <property type="entry name" value="His_Phos_1"/>
    <property type="match status" value="1"/>
</dbReference>
<dbReference type="SMART" id="SM00855">
    <property type="entry name" value="PGAM"/>
    <property type="match status" value="1"/>
</dbReference>
<organism evidence="1 2">
    <name type="scientific">Saccharothrix mutabilis subsp. mutabilis</name>
    <dbReference type="NCBI Taxonomy" id="66855"/>
    <lineage>
        <taxon>Bacteria</taxon>
        <taxon>Bacillati</taxon>
        <taxon>Actinomycetota</taxon>
        <taxon>Actinomycetes</taxon>
        <taxon>Pseudonocardiales</taxon>
        <taxon>Pseudonocardiaceae</taxon>
        <taxon>Saccharothrix</taxon>
    </lineage>
</organism>
<dbReference type="Proteomes" id="UP001500416">
    <property type="component" value="Unassembled WGS sequence"/>
</dbReference>
<evidence type="ECO:0000313" key="2">
    <source>
        <dbReference type="Proteomes" id="UP001500416"/>
    </source>
</evidence>
<protein>
    <submittedName>
        <fullName evidence="1">Histidine phosphatase family protein</fullName>
    </submittedName>
</protein>
<reference evidence="1 2" key="1">
    <citation type="journal article" date="2019" name="Int. J. Syst. Evol. Microbiol.">
        <title>The Global Catalogue of Microorganisms (GCM) 10K type strain sequencing project: providing services to taxonomists for standard genome sequencing and annotation.</title>
        <authorList>
            <consortium name="The Broad Institute Genomics Platform"/>
            <consortium name="The Broad Institute Genome Sequencing Center for Infectious Disease"/>
            <person name="Wu L."/>
            <person name="Ma J."/>
        </authorList>
    </citation>
    <scope>NUCLEOTIDE SEQUENCE [LARGE SCALE GENOMIC DNA]</scope>
    <source>
        <strain evidence="1 2">JCM 3380</strain>
    </source>
</reference>
<accession>A0ABN0UMG6</accession>
<evidence type="ECO:0000313" key="1">
    <source>
        <dbReference type="EMBL" id="GAA0255440.1"/>
    </source>
</evidence>
<proteinExistence type="predicted"/>
<dbReference type="InterPro" id="IPR050275">
    <property type="entry name" value="PGM_Phosphatase"/>
</dbReference>
<dbReference type="CDD" id="cd07067">
    <property type="entry name" value="HP_PGM_like"/>
    <property type="match status" value="1"/>
</dbReference>
<dbReference type="InterPro" id="IPR013078">
    <property type="entry name" value="His_Pase_superF_clade-1"/>
</dbReference>
<dbReference type="Gene3D" id="3.40.50.1240">
    <property type="entry name" value="Phosphoglycerate mutase-like"/>
    <property type="match status" value="1"/>
</dbReference>
<dbReference type="EMBL" id="BAAABU010000023">
    <property type="protein sequence ID" value="GAA0255440.1"/>
    <property type="molecule type" value="Genomic_DNA"/>
</dbReference>
<dbReference type="PANTHER" id="PTHR48100">
    <property type="entry name" value="BROAD-SPECIFICITY PHOSPHATASE YOR283W-RELATED"/>
    <property type="match status" value="1"/>
</dbReference>